<dbReference type="GeneID" id="20813294"/>
<dbReference type="STRING" id="112090.W4G3X7"/>
<dbReference type="PANTHER" id="PTHR43083">
    <property type="entry name" value="MANNAN POLYMERASE II"/>
    <property type="match status" value="1"/>
</dbReference>
<dbReference type="InterPro" id="IPR029044">
    <property type="entry name" value="Nucleotide-diphossugar_trans"/>
</dbReference>
<protein>
    <submittedName>
        <fullName evidence="2">Uncharacterized protein</fullName>
    </submittedName>
</protein>
<dbReference type="EMBL" id="KI913146">
    <property type="protein sequence ID" value="ETV73986.1"/>
    <property type="molecule type" value="Genomic_DNA"/>
</dbReference>
<organism evidence="2">
    <name type="scientific">Aphanomyces astaci</name>
    <name type="common">Crayfish plague agent</name>
    <dbReference type="NCBI Taxonomy" id="112090"/>
    <lineage>
        <taxon>Eukaryota</taxon>
        <taxon>Sar</taxon>
        <taxon>Stramenopiles</taxon>
        <taxon>Oomycota</taxon>
        <taxon>Saprolegniomycetes</taxon>
        <taxon>Saprolegniales</taxon>
        <taxon>Verrucalvaceae</taxon>
        <taxon>Aphanomyces</taxon>
    </lineage>
</organism>
<dbReference type="PANTHER" id="PTHR43083:SF6">
    <property type="entry name" value="MANNAN POLYMERASE COMPLEXES SUBUNIT MNN9"/>
    <property type="match status" value="1"/>
</dbReference>
<dbReference type="RefSeq" id="XP_009836499.1">
    <property type="nucleotide sequence ID" value="XM_009838197.1"/>
</dbReference>
<gene>
    <name evidence="2" type="ORF">H257_11298</name>
</gene>
<reference evidence="2" key="1">
    <citation type="submission" date="2013-12" db="EMBL/GenBank/DDBJ databases">
        <title>The Genome Sequence of Aphanomyces astaci APO3.</title>
        <authorList>
            <consortium name="The Broad Institute Genomics Platform"/>
            <person name="Russ C."/>
            <person name="Tyler B."/>
            <person name="van West P."/>
            <person name="Dieguez-Uribeondo J."/>
            <person name="Young S.K."/>
            <person name="Zeng Q."/>
            <person name="Gargeya S."/>
            <person name="Fitzgerald M."/>
            <person name="Abouelleil A."/>
            <person name="Alvarado L."/>
            <person name="Chapman S.B."/>
            <person name="Gainer-Dewar J."/>
            <person name="Goldberg J."/>
            <person name="Griggs A."/>
            <person name="Gujja S."/>
            <person name="Hansen M."/>
            <person name="Howarth C."/>
            <person name="Imamovic A."/>
            <person name="Ireland A."/>
            <person name="Larimer J."/>
            <person name="McCowan C."/>
            <person name="Murphy C."/>
            <person name="Pearson M."/>
            <person name="Poon T.W."/>
            <person name="Priest M."/>
            <person name="Roberts A."/>
            <person name="Saif S."/>
            <person name="Shea T."/>
            <person name="Sykes S."/>
            <person name="Wortman J."/>
            <person name="Nusbaum C."/>
            <person name="Birren B."/>
        </authorList>
    </citation>
    <scope>NUCLEOTIDE SEQUENCE [LARGE SCALE GENOMIC DNA]</scope>
    <source>
        <strain evidence="2">APO3</strain>
    </source>
</reference>
<dbReference type="InterPro" id="IPR052086">
    <property type="entry name" value="Mannan_Polymerase_Subunit"/>
</dbReference>
<comment type="similarity">
    <text evidence="1">Belongs to the ANP1/MMN9/VAN1 family.</text>
</comment>
<evidence type="ECO:0000256" key="1">
    <source>
        <dbReference type="ARBA" id="ARBA00037964"/>
    </source>
</evidence>
<dbReference type="AlphaFoldDB" id="W4G3X7"/>
<dbReference type="VEuPathDB" id="FungiDB:H257_11298"/>
<dbReference type="SUPFAM" id="SSF53448">
    <property type="entry name" value="Nucleotide-diphospho-sugar transferases"/>
    <property type="match status" value="1"/>
</dbReference>
<proteinExistence type="inferred from homology"/>
<accession>W4G3X7</accession>
<evidence type="ECO:0000313" key="2">
    <source>
        <dbReference type="EMBL" id="ETV73986.1"/>
    </source>
</evidence>
<dbReference type="Gene3D" id="3.90.550.10">
    <property type="entry name" value="Spore Coat Polysaccharide Biosynthesis Protein SpsA, Chain A"/>
    <property type="match status" value="1"/>
</dbReference>
<dbReference type="Pfam" id="PF03452">
    <property type="entry name" value="Anp1"/>
    <property type="match status" value="1"/>
</dbReference>
<sequence>MMRRNHAPRRLLRRWPWVVLGFLCMTALYVYRECFQHINAVAGSNVGSIRHVPASHNQGDMVSVMDTARCRALLSSNAIEAFETRMAIPTDDNPHQVSLYYRLRNLRVMEGDRYMDDAVLVVVVYNNKESWGSGRSVQDFLELVRSFDYPSAKLSLGILTSSLDEYDNLKQLLHTVLTTHQWAQATIIYRNDLSSISREARHGAHVQKERRRMLARYRNYALSQSLEPWHSHVIWIDADIAIVPSYLVAKMVAAKLDILQPLCHLTGTNFDYDLNAWRGHRKTPTPLELDGLRRGDLTFVPGPLNDGFTRHMNDMRWHEYHPLDSVGGTMLYVKADIHRQGVVFTTHHVIGSDWTFEGYDGIETEGLCYVAGLLGYKCYAMPQDTIYHHPAKQ</sequence>
<dbReference type="OrthoDB" id="204164at2759"/>
<name>W4G3X7_APHAT</name>